<keyword evidence="4" id="KW-1185">Reference proteome</keyword>
<proteinExistence type="predicted"/>
<feature type="chain" id="PRO_5045191071" evidence="1">
    <location>
        <begin position="21"/>
        <end position="104"/>
    </location>
</feature>
<accession>A0ABZ0HUX8</accession>
<dbReference type="InterPro" id="IPR036908">
    <property type="entry name" value="RlpA-like_sf"/>
</dbReference>
<dbReference type="SUPFAM" id="SSF50685">
    <property type="entry name" value="Barwin-like endoglucanases"/>
    <property type="match status" value="1"/>
</dbReference>
<keyword evidence="1" id="KW-0732">Signal</keyword>
<feature type="signal peptide" evidence="1">
    <location>
        <begin position="1"/>
        <end position="20"/>
    </location>
</feature>
<dbReference type="PANTHER" id="PTHR34183:SF8">
    <property type="entry name" value="ENDOLYTIC PEPTIDOGLYCAN TRANSGLYCOSYLASE RLPA-RELATED"/>
    <property type="match status" value="1"/>
</dbReference>
<dbReference type="Proteomes" id="UP001626536">
    <property type="component" value="Chromosome"/>
</dbReference>
<gene>
    <name evidence="3" type="ORF">RZS28_07280</name>
</gene>
<dbReference type="EMBL" id="CP136862">
    <property type="protein sequence ID" value="WOJ91074.1"/>
    <property type="molecule type" value="Genomic_DNA"/>
</dbReference>
<evidence type="ECO:0000313" key="4">
    <source>
        <dbReference type="Proteomes" id="UP001626536"/>
    </source>
</evidence>
<dbReference type="PANTHER" id="PTHR34183">
    <property type="entry name" value="ENDOLYTIC PEPTIDOGLYCAN TRANSGLYCOSYLASE RLPA"/>
    <property type="match status" value="1"/>
</dbReference>
<protein>
    <submittedName>
        <fullName evidence="3">Septal ring lytic transglycosylase RlpA family protein</fullName>
    </submittedName>
</protein>
<organism evidence="3 4">
    <name type="scientific">Methylocapsa polymorpha</name>
    <dbReference type="NCBI Taxonomy" id="3080828"/>
    <lineage>
        <taxon>Bacteria</taxon>
        <taxon>Pseudomonadati</taxon>
        <taxon>Pseudomonadota</taxon>
        <taxon>Alphaproteobacteria</taxon>
        <taxon>Hyphomicrobiales</taxon>
        <taxon>Beijerinckiaceae</taxon>
        <taxon>Methylocapsa</taxon>
    </lineage>
</organism>
<sequence length="104" mass="11096">MTKSITIFLFIFASAATAQAQSWTGKASYYGGRGHMTCAHRSLPFGTHLRVTNLANHRSVVLVVNDRGPYIGGRIVDVSTGAANALGFRRAGVARVTVETVSND</sequence>
<dbReference type="Pfam" id="PF03330">
    <property type="entry name" value="DPBB_1"/>
    <property type="match status" value="1"/>
</dbReference>
<dbReference type="RefSeq" id="WP_407340661.1">
    <property type="nucleotide sequence ID" value="NZ_CP136862.1"/>
</dbReference>
<evidence type="ECO:0000259" key="2">
    <source>
        <dbReference type="Pfam" id="PF03330"/>
    </source>
</evidence>
<evidence type="ECO:0000313" key="3">
    <source>
        <dbReference type="EMBL" id="WOJ91074.1"/>
    </source>
</evidence>
<evidence type="ECO:0000256" key="1">
    <source>
        <dbReference type="SAM" id="SignalP"/>
    </source>
</evidence>
<reference evidence="3 4" key="1">
    <citation type="submission" date="2023-10" db="EMBL/GenBank/DDBJ databases">
        <title>Novel methanotroph of the genus Methylocapsa from a subarctic wetland.</title>
        <authorList>
            <person name="Belova S.E."/>
            <person name="Oshkin I.Y."/>
            <person name="Miroshnikov K."/>
            <person name="Dedysh S.N."/>
        </authorList>
    </citation>
    <scope>NUCLEOTIDE SEQUENCE [LARGE SCALE GENOMIC DNA]</scope>
    <source>
        <strain evidence="3 4">RX1</strain>
    </source>
</reference>
<dbReference type="InterPro" id="IPR009009">
    <property type="entry name" value="RlpA-like_DPBB"/>
</dbReference>
<dbReference type="CDD" id="cd22268">
    <property type="entry name" value="DPBB_RlpA-like"/>
    <property type="match status" value="1"/>
</dbReference>
<name>A0ABZ0HUX8_9HYPH</name>
<feature type="domain" description="RlpA-like protein double-psi beta-barrel" evidence="2">
    <location>
        <begin position="26"/>
        <end position="98"/>
    </location>
</feature>
<dbReference type="Gene3D" id="2.40.40.10">
    <property type="entry name" value="RlpA-like domain"/>
    <property type="match status" value="1"/>
</dbReference>